<feature type="repeat" description="WD" evidence="3">
    <location>
        <begin position="226"/>
        <end position="248"/>
    </location>
</feature>
<dbReference type="GO" id="GO:0000387">
    <property type="term" value="P:spliceosomal snRNP assembly"/>
    <property type="evidence" value="ECO:0007669"/>
    <property type="project" value="TreeGrafter"/>
</dbReference>
<proteinExistence type="predicted"/>
<dbReference type="GO" id="GO:0005634">
    <property type="term" value="C:nucleus"/>
    <property type="evidence" value="ECO:0007669"/>
    <property type="project" value="TreeGrafter"/>
</dbReference>
<dbReference type="GO" id="GO:0003730">
    <property type="term" value="F:mRNA 3'-UTR binding"/>
    <property type="evidence" value="ECO:0007669"/>
    <property type="project" value="TreeGrafter"/>
</dbReference>
<dbReference type="PANTHER" id="PTHR46362:SF1">
    <property type="entry name" value="GEM-ASSOCIATED PROTEIN 5"/>
    <property type="match status" value="1"/>
</dbReference>
<dbReference type="InterPro" id="IPR052640">
    <property type="entry name" value="Gemin-5"/>
</dbReference>
<dbReference type="PANTHER" id="PTHR46362">
    <property type="entry name" value="GEM-ASSOCIATED PROTEIN 5"/>
    <property type="match status" value="1"/>
</dbReference>
<organism evidence="4 5">
    <name type="scientific">Dimargaris verticillata</name>
    <dbReference type="NCBI Taxonomy" id="2761393"/>
    <lineage>
        <taxon>Eukaryota</taxon>
        <taxon>Fungi</taxon>
        <taxon>Fungi incertae sedis</taxon>
        <taxon>Zoopagomycota</taxon>
        <taxon>Kickxellomycotina</taxon>
        <taxon>Dimargaritomycetes</taxon>
        <taxon>Dimargaritales</taxon>
        <taxon>Dimargaritaceae</taxon>
        <taxon>Dimargaris</taxon>
    </lineage>
</organism>
<evidence type="ECO:0000256" key="3">
    <source>
        <dbReference type="PROSITE-ProRule" id="PRU00221"/>
    </source>
</evidence>
<dbReference type="InterPro" id="IPR036322">
    <property type="entry name" value="WD40_repeat_dom_sf"/>
</dbReference>
<dbReference type="EMBL" id="JANBQB010000504">
    <property type="protein sequence ID" value="KAJ1975667.1"/>
    <property type="molecule type" value="Genomic_DNA"/>
</dbReference>
<dbReference type="GO" id="GO:0032797">
    <property type="term" value="C:SMN complex"/>
    <property type="evidence" value="ECO:0007669"/>
    <property type="project" value="TreeGrafter"/>
</dbReference>
<keyword evidence="2" id="KW-0677">Repeat</keyword>
<evidence type="ECO:0000313" key="5">
    <source>
        <dbReference type="Proteomes" id="UP001151582"/>
    </source>
</evidence>
<dbReference type="InterPro" id="IPR019775">
    <property type="entry name" value="WD40_repeat_CS"/>
</dbReference>
<sequence length="630" mass="69626">MLQSERALLPAPNWYNAHTATLLPTNPWIDSSDTTQACLAYAARSTIVVVNVNTWTVCDMVLAHTHRTNAVAAQAHGSRGSWLASGGDDKIVKAWALPQWDCVASHAIHEQEVTSLAVANGPVALIVSGDKAGYIVCYNALSNRHAKVRFHQSAIFVIRIMPSEDQSAVVVAVGHQNGAIVIASIAISEDAAKPEPTKLYQLDEHNEEIHDLLWLLPCETDLTWRLISSARDKTLRLWDVNGESVVQWIKLPKPKGHYTQHQRSRIWVPLAEHVVHPNAVYCGSYMGEVLSWDYHRNRFIAKASLLDGPSRCVFQLLVSSARHELYTISMDRQIAKYDIDSRKLQHKSIGLGGHAYQVTISSLDPERAAVACGDGTIRLWQVSQLPHTCSSTLLWRGLKGRITGVLWHPTDDNLLVYADDTGFVGVFDLLKETAQPFRTSHRTMVSMKAWCPASSLNSDQLDLSLPDTLQTLLDEVRGQGIESVYFILSCSTDGALLLHDPLRPKAVFHNLNAALLSLNPTLVTFYHNQAPKRCAAAFDSPTHPQLLLLGNTDGSVEIYRWPSLLFGAVYICHRGRISSLACKHFTNTNSRFEGHCIMAVASSDSTISLHRIDHLSRQSSGTTEQGTVLG</sequence>
<reference evidence="4" key="1">
    <citation type="submission" date="2022-07" db="EMBL/GenBank/DDBJ databases">
        <title>Phylogenomic reconstructions and comparative analyses of Kickxellomycotina fungi.</title>
        <authorList>
            <person name="Reynolds N.K."/>
            <person name="Stajich J.E."/>
            <person name="Barry K."/>
            <person name="Grigoriev I.V."/>
            <person name="Crous P."/>
            <person name="Smith M.E."/>
        </authorList>
    </citation>
    <scope>NUCLEOTIDE SEQUENCE</scope>
    <source>
        <strain evidence="4">RSA 567</strain>
    </source>
</reference>
<protein>
    <recommendedName>
        <fullName evidence="6">WD40-repeat-containing domain protein</fullName>
    </recommendedName>
</protein>
<dbReference type="AlphaFoldDB" id="A0A9W8ECE3"/>
<dbReference type="Proteomes" id="UP001151582">
    <property type="component" value="Unassembled WGS sequence"/>
</dbReference>
<evidence type="ECO:0008006" key="6">
    <source>
        <dbReference type="Google" id="ProtNLM"/>
    </source>
</evidence>
<dbReference type="Pfam" id="PF00400">
    <property type="entry name" value="WD40"/>
    <property type="match status" value="3"/>
</dbReference>
<evidence type="ECO:0000256" key="1">
    <source>
        <dbReference type="ARBA" id="ARBA00022574"/>
    </source>
</evidence>
<accession>A0A9W8ECE3</accession>
<dbReference type="PROSITE" id="PS50082">
    <property type="entry name" value="WD_REPEATS_2"/>
    <property type="match status" value="1"/>
</dbReference>
<evidence type="ECO:0000256" key="2">
    <source>
        <dbReference type="ARBA" id="ARBA00022737"/>
    </source>
</evidence>
<comment type="caution">
    <text evidence="4">The sequence shown here is derived from an EMBL/GenBank/DDBJ whole genome shotgun (WGS) entry which is preliminary data.</text>
</comment>
<dbReference type="PROSITE" id="PS00678">
    <property type="entry name" value="WD_REPEATS_1"/>
    <property type="match status" value="1"/>
</dbReference>
<keyword evidence="1 3" id="KW-0853">WD repeat</keyword>
<dbReference type="InterPro" id="IPR015943">
    <property type="entry name" value="WD40/YVTN_repeat-like_dom_sf"/>
</dbReference>
<gene>
    <name evidence="4" type="ORF">H4R34_004255</name>
</gene>
<dbReference type="SUPFAM" id="SSF50978">
    <property type="entry name" value="WD40 repeat-like"/>
    <property type="match status" value="2"/>
</dbReference>
<keyword evidence="5" id="KW-1185">Reference proteome</keyword>
<dbReference type="SMART" id="SM00320">
    <property type="entry name" value="WD40"/>
    <property type="match status" value="7"/>
</dbReference>
<evidence type="ECO:0000313" key="4">
    <source>
        <dbReference type="EMBL" id="KAJ1975667.1"/>
    </source>
</evidence>
<name>A0A9W8ECE3_9FUNG</name>
<dbReference type="Gene3D" id="2.130.10.10">
    <property type="entry name" value="YVTN repeat-like/Quinoprotein amine dehydrogenase"/>
    <property type="match status" value="2"/>
</dbReference>
<dbReference type="OrthoDB" id="7326421at2759"/>
<dbReference type="InterPro" id="IPR001680">
    <property type="entry name" value="WD40_rpt"/>
</dbReference>